<evidence type="ECO:0000313" key="2">
    <source>
        <dbReference type="Proteomes" id="UP000501240"/>
    </source>
</evidence>
<organism evidence="1 2">
    <name type="scientific">Actinomadura verrucosospora</name>
    <dbReference type="NCBI Taxonomy" id="46165"/>
    <lineage>
        <taxon>Bacteria</taxon>
        <taxon>Bacillati</taxon>
        <taxon>Actinomycetota</taxon>
        <taxon>Actinomycetes</taxon>
        <taxon>Streptosporangiales</taxon>
        <taxon>Thermomonosporaceae</taxon>
        <taxon>Actinomadura</taxon>
    </lineage>
</organism>
<reference evidence="1 2" key="1">
    <citation type="submission" date="2020-05" db="EMBL/GenBank/DDBJ databases">
        <title>Actinomadura verrucosospora NRRL-B18236 (PFL_A860) Genome sequencing and assembly.</title>
        <authorList>
            <person name="Samborskyy M."/>
        </authorList>
    </citation>
    <scope>NUCLEOTIDE SEQUENCE [LARGE SCALE GENOMIC DNA]</scope>
    <source>
        <strain evidence="1 2">NRRL:B18236</strain>
    </source>
</reference>
<dbReference type="EMBL" id="CP053892">
    <property type="protein sequence ID" value="QKG20780.1"/>
    <property type="molecule type" value="Genomic_DNA"/>
</dbReference>
<protein>
    <submittedName>
        <fullName evidence="1">Uncharacterized protein</fullName>
    </submittedName>
</protein>
<evidence type="ECO:0000313" key="1">
    <source>
        <dbReference type="EMBL" id="QKG20780.1"/>
    </source>
</evidence>
<proteinExistence type="predicted"/>
<gene>
    <name evidence="1" type="ORF">ACTIVE_2418</name>
</gene>
<dbReference type="Proteomes" id="UP000501240">
    <property type="component" value="Chromosome"/>
</dbReference>
<accession>A0A7D3VR71</accession>
<name>A0A7D3VR71_ACTVE</name>
<dbReference type="AlphaFoldDB" id="A0A7D3VR71"/>
<keyword evidence="2" id="KW-1185">Reference proteome</keyword>
<sequence>MAGLRVLREPVRAVVDALRDQAAELAG</sequence>